<proteinExistence type="inferred from homology"/>
<dbReference type="PANTHER" id="PTHR46382">
    <property type="entry name" value="PHOSPHATIDATE CYTIDYLYLTRANSFERASE"/>
    <property type="match status" value="1"/>
</dbReference>
<dbReference type="Pfam" id="PF01148">
    <property type="entry name" value="CTP_transf_1"/>
    <property type="match status" value="1"/>
</dbReference>
<keyword evidence="21" id="KW-1185">Reference proteome</keyword>
<dbReference type="EC" id="2.7.7.41" evidence="6 18"/>
<organism evidence="20 21">
    <name type="scientific">Roseivirga spongicola</name>
    <dbReference type="NCBI Taxonomy" id="333140"/>
    <lineage>
        <taxon>Bacteria</taxon>
        <taxon>Pseudomonadati</taxon>
        <taxon>Bacteroidota</taxon>
        <taxon>Cytophagia</taxon>
        <taxon>Cytophagales</taxon>
        <taxon>Roseivirgaceae</taxon>
        <taxon>Roseivirga</taxon>
    </lineage>
</organism>
<evidence type="ECO:0000256" key="16">
    <source>
        <dbReference type="ARBA" id="ARBA00023209"/>
    </source>
</evidence>
<dbReference type="PROSITE" id="PS01315">
    <property type="entry name" value="CDS"/>
    <property type="match status" value="1"/>
</dbReference>
<dbReference type="GO" id="GO:0004605">
    <property type="term" value="F:phosphatidate cytidylyltransferase activity"/>
    <property type="evidence" value="ECO:0007669"/>
    <property type="project" value="UniProtKB-EC"/>
</dbReference>
<feature type="transmembrane region" description="Helical" evidence="19">
    <location>
        <begin position="203"/>
        <end position="221"/>
    </location>
</feature>
<keyword evidence="16" id="KW-0594">Phospholipid biosynthesis</keyword>
<comment type="similarity">
    <text evidence="5 18">Belongs to the CDS family.</text>
</comment>
<sequence>MNNLALRIVTALIGVGAIIAATVLSPWAFAIVFALIMLLTLKEFYGLEKNSGNHPYEVWGLTFSLILYALMFCYFQLELSTKLFWLLPALFATVLIYPLQAIKKSHAINCTALSTFGVVYIAIPFSLLHSIGFLGGTYSYVLILGILFLQWANDTGAYFAGKTFGKRKLFERVSPNKTWEGSIGGFLLSLVIAYGFYELFGEIGLMEWLGLGAITAIFGTLGDLTESLFKRTLAIKDSGSILPGHGGFLDRFDGLLLSLPFTTAYLHLIL</sequence>
<keyword evidence="13 19" id="KW-1133">Transmembrane helix</keyword>
<evidence type="ECO:0000256" key="2">
    <source>
        <dbReference type="ARBA" id="ARBA00004651"/>
    </source>
</evidence>
<dbReference type="GO" id="GO:0016024">
    <property type="term" value="P:CDP-diacylglycerol biosynthetic process"/>
    <property type="evidence" value="ECO:0007669"/>
    <property type="project" value="UniProtKB-UniPathway"/>
</dbReference>
<evidence type="ECO:0000256" key="9">
    <source>
        <dbReference type="ARBA" id="ARBA00022516"/>
    </source>
</evidence>
<feature type="transmembrane region" description="Helical" evidence="19">
    <location>
        <begin position="12"/>
        <end position="38"/>
    </location>
</feature>
<keyword evidence="15 19" id="KW-0472">Membrane</keyword>
<evidence type="ECO:0000256" key="15">
    <source>
        <dbReference type="ARBA" id="ARBA00023136"/>
    </source>
</evidence>
<comment type="pathway">
    <text evidence="4">Lipid metabolism.</text>
</comment>
<evidence type="ECO:0000256" key="1">
    <source>
        <dbReference type="ARBA" id="ARBA00001698"/>
    </source>
</evidence>
<keyword evidence="10 18" id="KW-0808">Transferase</keyword>
<dbReference type="UniPathway" id="UPA00557">
    <property type="reaction ID" value="UER00614"/>
</dbReference>
<feature type="transmembrane region" description="Helical" evidence="19">
    <location>
        <begin position="58"/>
        <end position="77"/>
    </location>
</feature>
<evidence type="ECO:0000256" key="7">
    <source>
        <dbReference type="ARBA" id="ARBA00019373"/>
    </source>
</evidence>
<evidence type="ECO:0000256" key="6">
    <source>
        <dbReference type="ARBA" id="ARBA00012487"/>
    </source>
</evidence>
<evidence type="ECO:0000256" key="12">
    <source>
        <dbReference type="ARBA" id="ARBA00022695"/>
    </source>
</evidence>
<feature type="transmembrane region" description="Helical" evidence="19">
    <location>
        <begin position="111"/>
        <end position="132"/>
    </location>
</feature>
<comment type="catalytic activity">
    <reaction evidence="1 18">
        <text>a 1,2-diacyl-sn-glycero-3-phosphate + CTP + H(+) = a CDP-1,2-diacyl-sn-glycerol + diphosphate</text>
        <dbReference type="Rhea" id="RHEA:16229"/>
        <dbReference type="ChEBI" id="CHEBI:15378"/>
        <dbReference type="ChEBI" id="CHEBI:33019"/>
        <dbReference type="ChEBI" id="CHEBI:37563"/>
        <dbReference type="ChEBI" id="CHEBI:58332"/>
        <dbReference type="ChEBI" id="CHEBI:58608"/>
        <dbReference type="EC" id="2.7.7.41"/>
    </reaction>
</comment>
<dbReference type="OrthoDB" id="9799199at2"/>
<evidence type="ECO:0000256" key="17">
    <source>
        <dbReference type="ARBA" id="ARBA00023264"/>
    </source>
</evidence>
<evidence type="ECO:0000256" key="13">
    <source>
        <dbReference type="ARBA" id="ARBA00022989"/>
    </source>
</evidence>
<evidence type="ECO:0000256" key="8">
    <source>
        <dbReference type="ARBA" id="ARBA00022475"/>
    </source>
</evidence>
<gene>
    <name evidence="20" type="ORF">AWW68_00885</name>
</gene>
<evidence type="ECO:0000256" key="11">
    <source>
        <dbReference type="ARBA" id="ARBA00022692"/>
    </source>
</evidence>
<evidence type="ECO:0000256" key="3">
    <source>
        <dbReference type="ARBA" id="ARBA00005119"/>
    </source>
</evidence>
<feature type="transmembrane region" description="Helical" evidence="19">
    <location>
        <begin position="181"/>
        <end position="197"/>
    </location>
</feature>
<dbReference type="Proteomes" id="UP000075606">
    <property type="component" value="Unassembled WGS sequence"/>
</dbReference>
<name>A0A150XFA3_9BACT</name>
<dbReference type="EMBL" id="LRPC01000001">
    <property type="protein sequence ID" value="KYG77354.1"/>
    <property type="molecule type" value="Genomic_DNA"/>
</dbReference>
<keyword evidence="11 18" id="KW-0812">Transmembrane</keyword>
<evidence type="ECO:0000313" key="20">
    <source>
        <dbReference type="EMBL" id="KYG77354.1"/>
    </source>
</evidence>
<feature type="transmembrane region" description="Helical" evidence="19">
    <location>
        <begin position="138"/>
        <end position="160"/>
    </location>
</feature>
<evidence type="ECO:0000313" key="21">
    <source>
        <dbReference type="Proteomes" id="UP000075606"/>
    </source>
</evidence>
<comment type="subcellular location">
    <subcellularLocation>
        <location evidence="2">Cell membrane</location>
        <topology evidence="2">Multi-pass membrane protein</topology>
    </subcellularLocation>
</comment>
<evidence type="ECO:0000256" key="18">
    <source>
        <dbReference type="RuleBase" id="RU003938"/>
    </source>
</evidence>
<keyword evidence="12 18" id="KW-0548">Nucleotidyltransferase</keyword>
<keyword evidence="14" id="KW-0443">Lipid metabolism</keyword>
<dbReference type="STRING" id="333140.AWW68_00885"/>
<dbReference type="GO" id="GO:0005886">
    <property type="term" value="C:plasma membrane"/>
    <property type="evidence" value="ECO:0007669"/>
    <property type="project" value="UniProtKB-SubCell"/>
</dbReference>
<comment type="caution">
    <text evidence="20">The sequence shown here is derived from an EMBL/GenBank/DDBJ whole genome shotgun (WGS) entry which is preliminary data.</text>
</comment>
<dbReference type="AlphaFoldDB" id="A0A150XFA3"/>
<evidence type="ECO:0000256" key="4">
    <source>
        <dbReference type="ARBA" id="ARBA00005189"/>
    </source>
</evidence>
<dbReference type="InterPro" id="IPR000374">
    <property type="entry name" value="PC_trans"/>
</dbReference>
<evidence type="ECO:0000256" key="10">
    <source>
        <dbReference type="ARBA" id="ARBA00022679"/>
    </source>
</evidence>
<protein>
    <recommendedName>
        <fullName evidence="7 18">Phosphatidate cytidylyltransferase</fullName>
        <ecNumber evidence="6 18">2.7.7.41</ecNumber>
    </recommendedName>
</protein>
<accession>A0A150XFA3</accession>
<keyword evidence="17" id="KW-1208">Phospholipid metabolism</keyword>
<keyword evidence="8" id="KW-1003">Cell membrane</keyword>
<dbReference type="PANTHER" id="PTHR46382:SF1">
    <property type="entry name" value="PHOSPHATIDATE CYTIDYLYLTRANSFERASE"/>
    <property type="match status" value="1"/>
</dbReference>
<evidence type="ECO:0000256" key="5">
    <source>
        <dbReference type="ARBA" id="ARBA00010185"/>
    </source>
</evidence>
<evidence type="ECO:0000256" key="19">
    <source>
        <dbReference type="SAM" id="Phobius"/>
    </source>
</evidence>
<evidence type="ECO:0000256" key="14">
    <source>
        <dbReference type="ARBA" id="ARBA00023098"/>
    </source>
</evidence>
<keyword evidence="9" id="KW-0444">Lipid biosynthesis</keyword>
<reference evidence="20 21" key="1">
    <citation type="submission" date="2016-01" db="EMBL/GenBank/DDBJ databases">
        <title>Genome sequencing of Roseivirga spongicola UST030701-084.</title>
        <authorList>
            <person name="Selvaratnam C."/>
            <person name="Thevarajoo S."/>
            <person name="Goh K.M."/>
            <person name="Ee R."/>
            <person name="Chan K.-G."/>
            <person name="Chong C.S."/>
        </authorList>
    </citation>
    <scope>NUCLEOTIDE SEQUENCE [LARGE SCALE GENOMIC DNA]</scope>
    <source>
        <strain evidence="20 21">UST030701-084</strain>
    </source>
</reference>
<feature type="transmembrane region" description="Helical" evidence="19">
    <location>
        <begin position="83"/>
        <end position="99"/>
    </location>
</feature>
<dbReference type="RefSeq" id="WP_068215604.1">
    <property type="nucleotide sequence ID" value="NZ_LRPC01000001.1"/>
</dbReference>
<comment type="pathway">
    <text evidence="3 18">Phospholipid metabolism; CDP-diacylglycerol biosynthesis; CDP-diacylglycerol from sn-glycerol 3-phosphate: step 3/3.</text>
</comment>